<dbReference type="SUPFAM" id="SSF53448">
    <property type="entry name" value="Nucleotide-diphospho-sugar transferases"/>
    <property type="match status" value="1"/>
</dbReference>
<accession>A0AAP9Y5T8</accession>
<protein>
    <submittedName>
        <fullName evidence="5">Glycosyltransferase</fullName>
    </submittedName>
</protein>
<comment type="similarity">
    <text evidence="1">Belongs to the glycosyltransferase 2 family.</text>
</comment>
<name>A0AAP9Y5T8_9ACTO</name>
<dbReference type="InterPro" id="IPR050834">
    <property type="entry name" value="Glycosyltransf_2"/>
</dbReference>
<keyword evidence="6" id="KW-1185">Reference proteome</keyword>
<dbReference type="GO" id="GO:0016757">
    <property type="term" value="F:glycosyltransferase activity"/>
    <property type="evidence" value="ECO:0007669"/>
    <property type="project" value="UniProtKB-KW"/>
</dbReference>
<dbReference type="EMBL" id="CP066065">
    <property type="protein sequence ID" value="QQC43259.1"/>
    <property type="molecule type" value="Genomic_DNA"/>
</dbReference>
<dbReference type="PANTHER" id="PTHR43685">
    <property type="entry name" value="GLYCOSYLTRANSFERASE"/>
    <property type="match status" value="1"/>
</dbReference>
<dbReference type="PANTHER" id="PTHR43685:SF5">
    <property type="entry name" value="GLYCOSYLTRANSFERASE EPSE-RELATED"/>
    <property type="match status" value="1"/>
</dbReference>
<dbReference type="Proteomes" id="UP000595220">
    <property type="component" value="Chromosome"/>
</dbReference>
<feature type="domain" description="Glycosyltransferase 2-like" evidence="4">
    <location>
        <begin position="5"/>
        <end position="125"/>
    </location>
</feature>
<evidence type="ECO:0000259" key="4">
    <source>
        <dbReference type="Pfam" id="PF00535"/>
    </source>
</evidence>
<dbReference type="Pfam" id="PF00535">
    <property type="entry name" value="Glycos_transf_2"/>
    <property type="match status" value="1"/>
</dbReference>
<evidence type="ECO:0000256" key="1">
    <source>
        <dbReference type="ARBA" id="ARBA00006739"/>
    </source>
</evidence>
<gene>
    <name evidence="5" type="ORF">I6H42_05465</name>
</gene>
<evidence type="ECO:0000313" key="5">
    <source>
        <dbReference type="EMBL" id="QQC43259.1"/>
    </source>
</evidence>
<dbReference type="Gene3D" id="3.90.550.10">
    <property type="entry name" value="Spore Coat Polysaccharide Biosynthesis Protein SpsA, Chain A"/>
    <property type="match status" value="1"/>
</dbReference>
<sequence>MPELSVLLPARNAAGTIKRAVSSTLAAMPRDAELVVGNDSSSDSTVGEAIRGASHAGTVDPRLRIEDISAGEGGVSRVLAQLMERTDSRLVGRMDADDVSLRGRFWRSLRAIERGDDMVFMQMIELRGVRPVPRVPYEIAPEDMGWHLLLTNPVCHPTMVATREIIDRVGGYRSVPAEDYDLWMRVGAVGGRMRRLAPWGLLYRIHPGQVSKNASWRADSWKNLEQARAFSDLSVSLTGQELPRLVSLVSLPRDRAVRELDRFVQVYTQGVASRPPSSRRALERRLNARAAWVRSHLQGEQS</sequence>
<keyword evidence="3" id="KW-0808">Transferase</keyword>
<evidence type="ECO:0000256" key="3">
    <source>
        <dbReference type="ARBA" id="ARBA00022679"/>
    </source>
</evidence>
<dbReference type="KEGG" id="amy:ADJ76_00960"/>
<reference evidence="5 6" key="1">
    <citation type="submission" date="2020-12" db="EMBL/GenBank/DDBJ databases">
        <title>FDA dAtabase for Regulatory Grade micrObial Sequences (FDA-ARGOS): Supporting development and validation of Infectious Disease Dx tests.</title>
        <authorList>
            <person name="Sproer C."/>
            <person name="Gronow S."/>
            <person name="Severitt S."/>
            <person name="Schroder I."/>
            <person name="Tallon L."/>
            <person name="Sadzewicz L."/>
            <person name="Zhao X."/>
            <person name="Boylan J."/>
            <person name="Ott S."/>
            <person name="Bowen H."/>
            <person name="Vavikolanu K."/>
            <person name="Mehta A."/>
            <person name="Aluvathingal J."/>
            <person name="Nadendla S."/>
            <person name="Lowell S."/>
            <person name="Myers T."/>
            <person name="Yan Y."/>
            <person name="Sichtig H."/>
        </authorList>
    </citation>
    <scope>NUCLEOTIDE SEQUENCE [LARGE SCALE GENOMIC DNA]</scope>
    <source>
        <strain evidence="5 6">FDAARGOS_985</strain>
    </source>
</reference>
<proteinExistence type="inferred from homology"/>
<organism evidence="5 6">
    <name type="scientific">Schaalia meyeri</name>
    <dbReference type="NCBI Taxonomy" id="52773"/>
    <lineage>
        <taxon>Bacteria</taxon>
        <taxon>Bacillati</taxon>
        <taxon>Actinomycetota</taxon>
        <taxon>Actinomycetes</taxon>
        <taxon>Actinomycetales</taxon>
        <taxon>Actinomycetaceae</taxon>
        <taxon>Schaalia</taxon>
    </lineage>
</organism>
<evidence type="ECO:0000313" key="6">
    <source>
        <dbReference type="Proteomes" id="UP000595220"/>
    </source>
</evidence>
<dbReference type="InterPro" id="IPR029044">
    <property type="entry name" value="Nucleotide-diphossugar_trans"/>
</dbReference>
<dbReference type="InterPro" id="IPR001173">
    <property type="entry name" value="Glyco_trans_2-like"/>
</dbReference>
<evidence type="ECO:0000256" key="2">
    <source>
        <dbReference type="ARBA" id="ARBA00022676"/>
    </source>
</evidence>
<dbReference type="RefSeq" id="WP_050694390.1">
    <property type="nucleotide sequence ID" value="NZ_CP012072.1"/>
</dbReference>
<dbReference type="AlphaFoldDB" id="A0AAP9Y5T8"/>
<keyword evidence="2" id="KW-0328">Glycosyltransferase</keyword>